<sequence>MLGAVALLLLLWFTMPVAMASPTDNDDGWPEWYGLLESRPSGVAGEWVVGGRTFTATSATVVEQEHGTLQIGVCTEVKYRVIASGYQAIKISSEEHHKCNGSDDDDDDDVERYARIESMPSNGLIGDWTIGGIHYTADTNTRFKQEYGKFAVGACVELEHRRDSTLLIELSTERDYKCSGDNDDDISHGELYGIINSFPSGLIGEWVIGGMSFMADNTTQFKQEHGVFDEGVLVEVKFYTDNNGVHHILQIETKGRDDDDEDDDDHSYQNYRGHAYGIVESMPSNGLIGDWIVSGFVYTANAATRFEEDDGTFAVGARVKVKYVLNANNERVALKIETTDDDGGVEQPSHFKMYGFVQQKPTNSFNGQWVIGGVSFIADQNTQFKEQHGLLVIGAYVEVEYIIESGVNYIYKLETHVPPGAGANLHVGQIEEIGGTQAAGVLNATPWKISGQTFLVTSATDLNDLNSALTIGSTALVNSYTDANGAQVATQIRGVTLNQRLFLPSVRR</sequence>
<feature type="signal peptide" evidence="1">
    <location>
        <begin position="1"/>
        <end position="20"/>
    </location>
</feature>
<evidence type="ECO:0000256" key="1">
    <source>
        <dbReference type="SAM" id="SignalP"/>
    </source>
</evidence>
<feature type="domain" description="DUF5666" evidence="2">
    <location>
        <begin position="115"/>
        <end position="164"/>
    </location>
</feature>
<gene>
    <name evidence="3" type="ordered locus">CLDAP_17540</name>
</gene>
<dbReference type="KEGG" id="cap:CLDAP_17540"/>
<dbReference type="HOGENOM" id="CLU_536066_0_0_0"/>
<feature type="domain" description="DUF5666" evidence="2">
    <location>
        <begin position="442"/>
        <end position="492"/>
    </location>
</feature>
<evidence type="ECO:0000313" key="4">
    <source>
        <dbReference type="Proteomes" id="UP000007880"/>
    </source>
</evidence>
<protein>
    <recommendedName>
        <fullName evidence="2">DUF5666 domain-containing protein</fullName>
    </recommendedName>
</protein>
<dbReference type="Pfam" id="PF18914">
    <property type="entry name" value="DUF5666"/>
    <property type="match status" value="6"/>
</dbReference>
<feature type="domain" description="DUF5666" evidence="2">
    <location>
        <begin position="42"/>
        <end position="91"/>
    </location>
</feature>
<dbReference type="AlphaFoldDB" id="I0I3F6"/>
<dbReference type="PATRIC" id="fig|926550.5.peg.1957"/>
<feature type="domain" description="DUF5666" evidence="2">
    <location>
        <begin position="193"/>
        <end position="245"/>
    </location>
</feature>
<dbReference type="EMBL" id="AP012337">
    <property type="protein sequence ID" value="BAL99793.1"/>
    <property type="molecule type" value="Genomic_DNA"/>
</dbReference>
<feature type="domain" description="DUF5666" evidence="2">
    <location>
        <begin position="355"/>
        <end position="406"/>
    </location>
</feature>
<dbReference type="Proteomes" id="UP000007880">
    <property type="component" value="Chromosome"/>
</dbReference>
<reference evidence="3 4" key="1">
    <citation type="submission" date="2012-02" db="EMBL/GenBank/DDBJ databases">
        <title>Complete genome sequence of Caldilinea aerophila DSM 14535 (= NBRC 102666).</title>
        <authorList>
            <person name="Oguchi A."/>
            <person name="Hosoyama A."/>
            <person name="Sekine M."/>
            <person name="Fukai R."/>
            <person name="Kato Y."/>
            <person name="Nakamura S."/>
            <person name="Hanada S."/>
            <person name="Yamazaki S."/>
            <person name="Fujita N."/>
        </authorList>
    </citation>
    <scope>NUCLEOTIDE SEQUENCE [LARGE SCALE GENOMIC DNA]</scope>
    <source>
        <strain evidence="4">DSM 14535 / JCM 11387 / NBRC 104270 / STL-6-O1</strain>
    </source>
</reference>
<accession>I0I3F6</accession>
<dbReference type="InterPro" id="IPR043724">
    <property type="entry name" value="DUF5666"/>
</dbReference>
<proteinExistence type="predicted"/>
<dbReference type="eggNOG" id="ENOG5033DK7">
    <property type="taxonomic scope" value="Bacteria"/>
</dbReference>
<evidence type="ECO:0000259" key="2">
    <source>
        <dbReference type="Pfam" id="PF18914"/>
    </source>
</evidence>
<feature type="domain" description="DUF5666" evidence="2">
    <location>
        <begin position="276"/>
        <end position="337"/>
    </location>
</feature>
<keyword evidence="1" id="KW-0732">Signal</keyword>
<feature type="chain" id="PRO_5003629474" description="DUF5666 domain-containing protein" evidence="1">
    <location>
        <begin position="21"/>
        <end position="508"/>
    </location>
</feature>
<name>I0I3F6_CALAS</name>
<evidence type="ECO:0000313" key="3">
    <source>
        <dbReference type="EMBL" id="BAL99793.1"/>
    </source>
</evidence>
<organism evidence="3 4">
    <name type="scientific">Caldilinea aerophila (strain DSM 14535 / JCM 11387 / NBRC 104270 / STL-6-O1)</name>
    <dbReference type="NCBI Taxonomy" id="926550"/>
    <lineage>
        <taxon>Bacteria</taxon>
        <taxon>Bacillati</taxon>
        <taxon>Chloroflexota</taxon>
        <taxon>Caldilineae</taxon>
        <taxon>Caldilineales</taxon>
        <taxon>Caldilineaceae</taxon>
        <taxon>Caldilinea</taxon>
    </lineage>
</organism>
<keyword evidence="4" id="KW-1185">Reference proteome</keyword>